<dbReference type="PANTHER" id="PTHR43298:SF2">
    <property type="entry name" value="FMN_FAD EXPORTER YEEO-RELATED"/>
    <property type="match status" value="1"/>
</dbReference>
<evidence type="ECO:0000256" key="5">
    <source>
        <dbReference type="ARBA" id="ARBA00022692"/>
    </source>
</evidence>
<comment type="subcellular location">
    <subcellularLocation>
        <location evidence="1">Cell membrane</location>
        <topology evidence="1">Multi-pass membrane protein</topology>
    </subcellularLocation>
</comment>
<dbReference type="GO" id="GO:0042910">
    <property type="term" value="F:xenobiotic transmembrane transporter activity"/>
    <property type="evidence" value="ECO:0007669"/>
    <property type="project" value="InterPro"/>
</dbReference>
<evidence type="ECO:0000256" key="7">
    <source>
        <dbReference type="ARBA" id="ARBA00023065"/>
    </source>
</evidence>
<dbReference type="Proteomes" id="UP000563426">
    <property type="component" value="Unassembled WGS sequence"/>
</dbReference>
<gene>
    <name evidence="11" type="ORF">HMI49_33375</name>
</gene>
<protein>
    <recommendedName>
        <fullName evidence="9">Multidrug-efflux transporter</fullName>
    </recommendedName>
</protein>
<feature type="transmembrane region" description="Helical" evidence="10">
    <location>
        <begin position="177"/>
        <end position="200"/>
    </location>
</feature>
<proteinExistence type="predicted"/>
<evidence type="ECO:0000256" key="2">
    <source>
        <dbReference type="ARBA" id="ARBA00022448"/>
    </source>
</evidence>
<dbReference type="EMBL" id="JABFJV010000285">
    <property type="protein sequence ID" value="NOK38103.1"/>
    <property type="molecule type" value="Genomic_DNA"/>
</dbReference>
<keyword evidence="6 10" id="KW-1133">Transmembrane helix</keyword>
<dbReference type="RefSeq" id="WP_171437847.1">
    <property type="nucleotide sequence ID" value="NZ_JABFJV010000285.1"/>
</dbReference>
<evidence type="ECO:0000313" key="12">
    <source>
        <dbReference type="Proteomes" id="UP000563426"/>
    </source>
</evidence>
<keyword evidence="12" id="KW-1185">Reference proteome</keyword>
<evidence type="ECO:0000256" key="4">
    <source>
        <dbReference type="ARBA" id="ARBA00022475"/>
    </source>
</evidence>
<feature type="transmembrane region" description="Helical" evidence="10">
    <location>
        <begin position="91"/>
        <end position="118"/>
    </location>
</feature>
<evidence type="ECO:0000256" key="10">
    <source>
        <dbReference type="SAM" id="Phobius"/>
    </source>
</evidence>
<feature type="transmembrane region" description="Helical" evidence="10">
    <location>
        <begin position="376"/>
        <end position="398"/>
    </location>
</feature>
<keyword evidence="7" id="KW-0406">Ion transport</keyword>
<reference evidence="11 12" key="1">
    <citation type="submission" date="2020-05" db="EMBL/GenBank/DDBJ databases">
        <authorList>
            <person name="Whitworth D."/>
        </authorList>
    </citation>
    <scope>NUCLEOTIDE SEQUENCE [LARGE SCALE GENOMIC DNA]</scope>
    <source>
        <strain evidence="11 12">AB043B</strain>
    </source>
</reference>
<dbReference type="GO" id="GO:0015297">
    <property type="term" value="F:antiporter activity"/>
    <property type="evidence" value="ECO:0007669"/>
    <property type="project" value="UniProtKB-KW"/>
</dbReference>
<dbReference type="PIRSF" id="PIRSF006603">
    <property type="entry name" value="DinF"/>
    <property type="match status" value="1"/>
</dbReference>
<keyword evidence="4" id="KW-1003">Cell membrane</keyword>
<feature type="transmembrane region" description="Helical" evidence="10">
    <location>
        <begin position="349"/>
        <end position="370"/>
    </location>
</feature>
<dbReference type="InterPro" id="IPR050222">
    <property type="entry name" value="MATE_MdtK"/>
</dbReference>
<name>A0A7Y4KQE5_9BACT</name>
<feature type="transmembrane region" description="Helical" evidence="10">
    <location>
        <begin position="45"/>
        <end position="70"/>
    </location>
</feature>
<evidence type="ECO:0000256" key="1">
    <source>
        <dbReference type="ARBA" id="ARBA00004651"/>
    </source>
</evidence>
<organism evidence="11 12">
    <name type="scientific">Corallococcus exercitus</name>
    <dbReference type="NCBI Taxonomy" id="2316736"/>
    <lineage>
        <taxon>Bacteria</taxon>
        <taxon>Pseudomonadati</taxon>
        <taxon>Myxococcota</taxon>
        <taxon>Myxococcia</taxon>
        <taxon>Myxococcales</taxon>
        <taxon>Cystobacterineae</taxon>
        <taxon>Myxococcaceae</taxon>
        <taxon>Corallococcus</taxon>
    </lineage>
</organism>
<evidence type="ECO:0000256" key="8">
    <source>
        <dbReference type="ARBA" id="ARBA00023136"/>
    </source>
</evidence>
<keyword evidence="8 10" id="KW-0472">Membrane</keyword>
<comment type="caution">
    <text evidence="11">The sequence shown here is derived from an EMBL/GenBank/DDBJ whole genome shotgun (WGS) entry which is preliminary data.</text>
</comment>
<accession>A0A7Y4KQE5</accession>
<dbReference type="InterPro" id="IPR002528">
    <property type="entry name" value="MATE_fam"/>
</dbReference>
<feature type="transmembrane region" description="Helical" evidence="10">
    <location>
        <begin position="311"/>
        <end position="337"/>
    </location>
</feature>
<keyword evidence="3" id="KW-0050">Antiport</keyword>
<keyword evidence="5 10" id="KW-0812">Transmembrane</keyword>
<dbReference type="InterPro" id="IPR048279">
    <property type="entry name" value="MdtK-like"/>
</dbReference>
<dbReference type="GO" id="GO:0005886">
    <property type="term" value="C:plasma membrane"/>
    <property type="evidence" value="ECO:0007669"/>
    <property type="project" value="UniProtKB-SubCell"/>
</dbReference>
<dbReference type="NCBIfam" id="TIGR00797">
    <property type="entry name" value="matE"/>
    <property type="match status" value="1"/>
</dbReference>
<evidence type="ECO:0000256" key="9">
    <source>
        <dbReference type="ARBA" id="ARBA00031636"/>
    </source>
</evidence>
<keyword evidence="2" id="KW-0813">Transport</keyword>
<sequence length="445" mass="45211">MDDSGFAWEQGPWRELIRLALPTALSSLSYSLMTLTDTLFLARVGAAPLAGIALGGTASFVLLSFWFGLFRATKTLVAQARGAGRDSDARAHAGLGILTASAAGAVGILLGHGVAALLPHLAGSAEAGALAADYLRTVSYGAPMVLLTVVLGEVRLGAGDAVTPFRAALAGNALNLVLAWVLIFPLGLGVVGAALATVIANTVETCWLASVQAREGVAFRAVRREHFGRLWRLGLPSGVQVLLELGAYGLLAAMIAPLGAVPLAAHQLVAQLLRLLGLPVIAIAESAAVLVGQGVGAGRWALVRRVASRAFALNGLITLGVAFALWGAGPALAAAATQDTEVRALAARLLGLGALVQLAGGANAVAGAVLRGTGDATVPALLGIATAWLGAPLLMWLLGYRLGWGAMGGWLGMLIENGVCASYLTARIWNGGWRAAGSTRSAPSA</sequence>
<evidence type="ECO:0000256" key="3">
    <source>
        <dbReference type="ARBA" id="ARBA00022449"/>
    </source>
</evidence>
<dbReference type="GO" id="GO:0006811">
    <property type="term" value="P:monoatomic ion transport"/>
    <property type="evidence" value="ECO:0007669"/>
    <property type="project" value="UniProtKB-KW"/>
</dbReference>
<feature type="transmembrane region" description="Helical" evidence="10">
    <location>
        <begin position="272"/>
        <end position="291"/>
    </location>
</feature>
<dbReference type="Pfam" id="PF01554">
    <property type="entry name" value="MatE"/>
    <property type="match status" value="2"/>
</dbReference>
<dbReference type="AlphaFoldDB" id="A0A7Y4KQE5"/>
<dbReference type="PANTHER" id="PTHR43298">
    <property type="entry name" value="MULTIDRUG RESISTANCE PROTEIN NORM-RELATED"/>
    <property type="match status" value="1"/>
</dbReference>
<evidence type="ECO:0000256" key="6">
    <source>
        <dbReference type="ARBA" id="ARBA00022989"/>
    </source>
</evidence>
<evidence type="ECO:0000313" key="11">
    <source>
        <dbReference type="EMBL" id="NOK38103.1"/>
    </source>
</evidence>